<dbReference type="NCBIfam" id="TIGR02603">
    <property type="entry name" value="CxxCH_TIGR02603"/>
    <property type="match status" value="1"/>
</dbReference>
<dbReference type="SUPFAM" id="SSF46626">
    <property type="entry name" value="Cytochrome c"/>
    <property type="match status" value="1"/>
</dbReference>
<evidence type="ECO:0000256" key="2">
    <source>
        <dbReference type="ARBA" id="ARBA00022723"/>
    </source>
</evidence>
<evidence type="ECO:0000313" key="6">
    <source>
        <dbReference type="EMBL" id="SHE90323.1"/>
    </source>
</evidence>
<dbReference type="InterPro" id="IPR036909">
    <property type="entry name" value="Cyt_c-like_dom_sf"/>
</dbReference>
<dbReference type="GO" id="GO:0009055">
    <property type="term" value="F:electron transfer activity"/>
    <property type="evidence" value="ECO:0007669"/>
    <property type="project" value="InterPro"/>
</dbReference>
<feature type="non-terminal residue" evidence="6">
    <location>
        <position position="1"/>
    </location>
</feature>
<proteinExistence type="predicted"/>
<accession>A0A1M4XA21</accession>
<evidence type="ECO:0000256" key="4">
    <source>
        <dbReference type="PROSITE-ProRule" id="PRU00433"/>
    </source>
</evidence>
<dbReference type="Pfam" id="PF00034">
    <property type="entry name" value="Cytochrom_C"/>
    <property type="match status" value="1"/>
</dbReference>
<dbReference type="Proteomes" id="UP000184406">
    <property type="component" value="Unassembled WGS sequence"/>
</dbReference>
<evidence type="ECO:0000256" key="1">
    <source>
        <dbReference type="ARBA" id="ARBA00022617"/>
    </source>
</evidence>
<dbReference type="GO" id="GO:0046872">
    <property type="term" value="F:metal ion binding"/>
    <property type="evidence" value="ECO:0007669"/>
    <property type="project" value="UniProtKB-KW"/>
</dbReference>
<dbReference type="PROSITE" id="PS51007">
    <property type="entry name" value="CYTC"/>
    <property type="match status" value="1"/>
</dbReference>
<keyword evidence="7" id="KW-1185">Reference proteome</keyword>
<sequence>LFQTCLMCHRVGDQGQDFAPALDGSATRENEALLTAILNPDAAVESSYAVFRITKKDGNSMEGYLVKKDDRGTTLGFMGGGSQFIQASDIASQGFMGGRSFMPKGLIDNYSDEQVSDLLSFIKTLN</sequence>
<keyword evidence="3 4" id="KW-0408">Iron</keyword>
<dbReference type="AlphaFoldDB" id="A0A1M4XA21"/>
<dbReference type="RefSeq" id="WP_143153134.1">
    <property type="nucleotide sequence ID" value="NZ_FQUX01000002.1"/>
</dbReference>
<dbReference type="InterPro" id="IPR013427">
    <property type="entry name" value="Haem-bd_dom_put"/>
</dbReference>
<name>A0A1M4XA21_9FLAO</name>
<evidence type="ECO:0000259" key="5">
    <source>
        <dbReference type="PROSITE" id="PS51007"/>
    </source>
</evidence>
<dbReference type="Gene3D" id="1.10.760.10">
    <property type="entry name" value="Cytochrome c-like domain"/>
    <property type="match status" value="1"/>
</dbReference>
<dbReference type="GO" id="GO:0020037">
    <property type="term" value="F:heme binding"/>
    <property type="evidence" value="ECO:0007669"/>
    <property type="project" value="InterPro"/>
</dbReference>
<dbReference type="OrthoDB" id="247847at2"/>
<keyword evidence="2 4" id="KW-0479">Metal-binding</keyword>
<feature type="domain" description="Cytochrome c" evidence="5">
    <location>
        <begin position="1"/>
        <end position="126"/>
    </location>
</feature>
<evidence type="ECO:0000256" key="3">
    <source>
        <dbReference type="ARBA" id="ARBA00023004"/>
    </source>
</evidence>
<dbReference type="InterPro" id="IPR009056">
    <property type="entry name" value="Cyt_c-like_dom"/>
</dbReference>
<reference evidence="7" key="1">
    <citation type="submission" date="2016-11" db="EMBL/GenBank/DDBJ databases">
        <authorList>
            <person name="Varghese N."/>
            <person name="Submissions S."/>
        </authorList>
    </citation>
    <scope>NUCLEOTIDE SEQUENCE [LARGE SCALE GENOMIC DNA]</scope>
    <source>
        <strain evidence="7">DSM 17539</strain>
    </source>
</reference>
<protein>
    <submittedName>
        <fullName evidence="6">Putative heme-binding domain-containing protein</fullName>
    </submittedName>
</protein>
<dbReference type="PANTHER" id="PTHR33546:SF1">
    <property type="entry name" value="LARGE, MULTIFUNCTIONAL SECRETED PROTEIN"/>
    <property type="match status" value="1"/>
</dbReference>
<dbReference type="EMBL" id="FQUX01000002">
    <property type="protein sequence ID" value="SHE90323.1"/>
    <property type="molecule type" value="Genomic_DNA"/>
</dbReference>
<evidence type="ECO:0000313" key="7">
    <source>
        <dbReference type="Proteomes" id="UP000184406"/>
    </source>
</evidence>
<keyword evidence="1 4" id="KW-0349">Heme</keyword>
<dbReference type="PANTHER" id="PTHR33546">
    <property type="entry name" value="LARGE, MULTIFUNCTIONAL SECRETED PROTEIN-RELATED"/>
    <property type="match status" value="1"/>
</dbReference>
<gene>
    <name evidence="6" type="ORF">SAMN03080594_1021</name>
</gene>
<organism evidence="6 7">
    <name type="scientific">Arenibacter palladensis</name>
    <dbReference type="NCBI Taxonomy" id="237373"/>
    <lineage>
        <taxon>Bacteria</taxon>
        <taxon>Pseudomonadati</taxon>
        <taxon>Bacteroidota</taxon>
        <taxon>Flavobacteriia</taxon>
        <taxon>Flavobacteriales</taxon>
        <taxon>Flavobacteriaceae</taxon>
        <taxon>Arenibacter</taxon>
    </lineage>
</organism>